<dbReference type="SUPFAM" id="SSF52172">
    <property type="entry name" value="CheY-like"/>
    <property type="match status" value="1"/>
</dbReference>
<evidence type="ECO:0000256" key="6">
    <source>
        <dbReference type="ARBA" id="ARBA00022777"/>
    </source>
</evidence>
<keyword evidence="5" id="KW-0808">Transferase</keyword>
<organism evidence="12 13">
    <name type="scientific">Dongia rigui</name>
    <dbReference type="NCBI Taxonomy" id="940149"/>
    <lineage>
        <taxon>Bacteria</taxon>
        <taxon>Pseudomonadati</taxon>
        <taxon>Pseudomonadota</taxon>
        <taxon>Alphaproteobacteria</taxon>
        <taxon>Rhodospirillales</taxon>
        <taxon>Dongiaceae</taxon>
        <taxon>Dongia</taxon>
    </lineage>
</organism>
<dbReference type="Pfam" id="PF00072">
    <property type="entry name" value="Response_reg"/>
    <property type="match status" value="1"/>
</dbReference>
<reference evidence="12 13" key="1">
    <citation type="journal article" date="2013" name="Antonie Van Leeuwenhoek">
        <title>Dongia rigui sp. nov., isolated from freshwater of a large wetland in Korea.</title>
        <authorList>
            <person name="Baik K.S."/>
            <person name="Hwang Y.M."/>
            <person name="Choi J.S."/>
            <person name="Kwon J."/>
            <person name="Seong C.N."/>
        </authorList>
    </citation>
    <scope>NUCLEOTIDE SEQUENCE [LARGE SCALE GENOMIC DNA]</scope>
    <source>
        <strain evidence="12 13">04SU4-P</strain>
    </source>
</reference>
<feature type="domain" description="Response regulatory" evidence="10">
    <location>
        <begin position="625"/>
        <end position="739"/>
    </location>
</feature>
<dbReference type="EC" id="2.7.13.3" evidence="3"/>
<dbReference type="Gene3D" id="1.10.287.130">
    <property type="match status" value="1"/>
</dbReference>
<dbReference type="InterPro" id="IPR003660">
    <property type="entry name" value="HAMP_dom"/>
</dbReference>
<dbReference type="Gene3D" id="6.10.340.10">
    <property type="match status" value="1"/>
</dbReference>
<dbReference type="EMBL" id="JAXCLX010000001">
    <property type="protein sequence ID" value="MDY0870290.1"/>
    <property type="molecule type" value="Genomic_DNA"/>
</dbReference>
<dbReference type="InterPro" id="IPR036890">
    <property type="entry name" value="HATPase_C_sf"/>
</dbReference>
<evidence type="ECO:0000313" key="12">
    <source>
        <dbReference type="EMBL" id="MDY0870290.1"/>
    </source>
</evidence>
<dbReference type="InterPro" id="IPR011006">
    <property type="entry name" value="CheY-like_superfamily"/>
</dbReference>
<dbReference type="InterPro" id="IPR001789">
    <property type="entry name" value="Sig_transdc_resp-reg_receiver"/>
</dbReference>
<dbReference type="InterPro" id="IPR004358">
    <property type="entry name" value="Sig_transdc_His_kin-like_C"/>
</dbReference>
<dbReference type="CDD" id="cd00082">
    <property type="entry name" value="HisKA"/>
    <property type="match status" value="1"/>
</dbReference>
<dbReference type="Gene3D" id="3.40.50.2300">
    <property type="match status" value="1"/>
</dbReference>
<evidence type="ECO:0000256" key="8">
    <source>
        <dbReference type="SAM" id="Coils"/>
    </source>
</evidence>
<keyword evidence="6" id="KW-0418">Kinase</keyword>
<dbReference type="InterPro" id="IPR003594">
    <property type="entry name" value="HATPase_dom"/>
</dbReference>
<dbReference type="SMART" id="SM00448">
    <property type="entry name" value="REC"/>
    <property type="match status" value="1"/>
</dbReference>
<gene>
    <name evidence="12" type="ORF">SMD31_00050</name>
</gene>
<dbReference type="SUPFAM" id="SSF55874">
    <property type="entry name" value="ATPase domain of HSP90 chaperone/DNA topoisomerase II/histidine kinase"/>
    <property type="match status" value="1"/>
</dbReference>
<evidence type="ECO:0000256" key="2">
    <source>
        <dbReference type="ARBA" id="ARBA00004370"/>
    </source>
</evidence>
<dbReference type="Gene3D" id="3.30.565.10">
    <property type="entry name" value="Histidine kinase-like ATPase, C-terminal domain"/>
    <property type="match status" value="1"/>
</dbReference>
<comment type="caution">
    <text evidence="12">The sequence shown here is derived from an EMBL/GenBank/DDBJ whole genome shotgun (WGS) entry which is preliminary data.</text>
</comment>
<keyword evidence="4 7" id="KW-0597">Phosphoprotein</keyword>
<dbReference type="PROSITE" id="PS50110">
    <property type="entry name" value="RESPONSE_REGULATORY"/>
    <property type="match status" value="1"/>
</dbReference>
<dbReference type="Gene3D" id="3.30.450.20">
    <property type="entry name" value="PAS domain"/>
    <property type="match status" value="1"/>
</dbReference>
<comment type="subcellular location">
    <subcellularLocation>
        <location evidence="2">Membrane</location>
    </subcellularLocation>
</comment>
<dbReference type="SUPFAM" id="SSF47384">
    <property type="entry name" value="Homodimeric domain of signal transducing histidine kinase"/>
    <property type="match status" value="1"/>
</dbReference>
<dbReference type="InterPro" id="IPR036097">
    <property type="entry name" value="HisK_dim/P_sf"/>
</dbReference>
<dbReference type="PANTHER" id="PTHR43065:SF49">
    <property type="entry name" value="HISTIDINE KINASE"/>
    <property type="match status" value="1"/>
</dbReference>
<feature type="modified residue" description="4-aspartylphosphate" evidence="7">
    <location>
        <position position="675"/>
    </location>
</feature>
<dbReference type="PROSITE" id="PS50109">
    <property type="entry name" value="HIS_KIN"/>
    <property type="match status" value="1"/>
</dbReference>
<dbReference type="InterPro" id="IPR005467">
    <property type="entry name" value="His_kinase_dom"/>
</dbReference>
<dbReference type="PRINTS" id="PR00344">
    <property type="entry name" value="BCTRLSENSOR"/>
</dbReference>
<dbReference type="Pfam" id="PF00512">
    <property type="entry name" value="HisKA"/>
    <property type="match status" value="1"/>
</dbReference>
<dbReference type="InterPro" id="IPR003661">
    <property type="entry name" value="HisK_dim/P_dom"/>
</dbReference>
<evidence type="ECO:0000259" key="9">
    <source>
        <dbReference type="PROSITE" id="PS50109"/>
    </source>
</evidence>
<evidence type="ECO:0000256" key="7">
    <source>
        <dbReference type="PROSITE-ProRule" id="PRU00169"/>
    </source>
</evidence>
<evidence type="ECO:0000256" key="5">
    <source>
        <dbReference type="ARBA" id="ARBA00022679"/>
    </source>
</evidence>
<feature type="domain" description="Histidine kinase" evidence="9">
    <location>
        <begin position="381"/>
        <end position="604"/>
    </location>
</feature>
<dbReference type="SMART" id="SM00388">
    <property type="entry name" value="HisKA"/>
    <property type="match status" value="1"/>
</dbReference>
<sequence>MSIRSRLLILVTLATLIPAVLVGLRFLEDRATSIGAAGESLSEVANLVLRDLDAKVRGTSQLLYGLARARDVATDEKDLCSAFLSNVREQNPQYTGILTIQPDGELFCDSLRSGRKLNLSDRNYFQRALSLGDGVTLEAVFGRLTGLAVLQIAEPARTPSGAVDFVLLASFNLQKFVEGFGDQLERAQILLVKNDGMVLAWQPNDKAATKAGTSIKDTGLFQHLGTLASSPAGGGPGATVFQEGAMVWAVADSAVTREAGLHILVGRPKSELFADANQGLLEDTAMLVGVLVLLFAGVWAFAEFSIRRQIVQIAGMMGKLGQGDLAARIPAPYPKGDLGKLMALLNETAQSLEQQRNEIEDLHRKLRQSQKMEAIGHLTGGVAHDFNNLLTVVIGNAETLADQLADKPGLKALADMSGKAAARGAELTKQLLAFARRQPLNPKAVDIAQLLDGMEGLLRRSLGGQVALRSAVADDLWPALIDPHELENAILNLCINARDAMADGGRITLEAGNLSIAAEDGGQHGDLAPGDYVTVAVTDTGIGMDRATLERAFEPFFTTKEVGRGSGLGLSMVYGFVKQSKGHVQLYSEPGRGTVVRLYLPRALTAGEIAAPAEPSGSLPRGSERILLVEDDENVRSFVANLLLELGYRVLATAGAREALAALAAQDDFDLVFTDVVMPGDMNGVQLAEAIRARNPALPILFTSGYSEKEVQLQGKQAPHFIAKPYRRHELATKLRQVLEASRL</sequence>
<dbReference type="PROSITE" id="PS50885">
    <property type="entry name" value="HAMP"/>
    <property type="match status" value="1"/>
</dbReference>
<dbReference type="PANTHER" id="PTHR43065">
    <property type="entry name" value="SENSOR HISTIDINE KINASE"/>
    <property type="match status" value="1"/>
</dbReference>
<dbReference type="SMART" id="SM00304">
    <property type="entry name" value="HAMP"/>
    <property type="match status" value="1"/>
</dbReference>
<feature type="coiled-coil region" evidence="8">
    <location>
        <begin position="338"/>
        <end position="372"/>
    </location>
</feature>
<proteinExistence type="predicted"/>
<protein>
    <recommendedName>
        <fullName evidence="3">histidine kinase</fullName>
        <ecNumber evidence="3">2.7.13.3</ecNumber>
    </recommendedName>
</protein>
<evidence type="ECO:0000259" key="11">
    <source>
        <dbReference type="PROSITE" id="PS50885"/>
    </source>
</evidence>
<comment type="catalytic activity">
    <reaction evidence="1">
        <text>ATP + protein L-histidine = ADP + protein N-phospho-L-histidine.</text>
        <dbReference type="EC" id="2.7.13.3"/>
    </reaction>
</comment>
<keyword evidence="13" id="KW-1185">Reference proteome</keyword>
<dbReference type="CDD" id="cd12914">
    <property type="entry name" value="PDC1_DGC_like"/>
    <property type="match status" value="1"/>
</dbReference>
<evidence type="ECO:0000256" key="3">
    <source>
        <dbReference type="ARBA" id="ARBA00012438"/>
    </source>
</evidence>
<keyword evidence="8" id="KW-0175">Coiled coil</keyword>
<dbReference type="Proteomes" id="UP001271769">
    <property type="component" value="Unassembled WGS sequence"/>
</dbReference>
<dbReference type="SMART" id="SM00387">
    <property type="entry name" value="HATPase_c"/>
    <property type="match status" value="1"/>
</dbReference>
<feature type="domain" description="HAMP" evidence="11">
    <location>
        <begin position="304"/>
        <end position="357"/>
    </location>
</feature>
<name>A0ABU5DTE6_9PROT</name>
<evidence type="ECO:0000259" key="10">
    <source>
        <dbReference type="PROSITE" id="PS50110"/>
    </source>
</evidence>
<dbReference type="Pfam" id="PF02518">
    <property type="entry name" value="HATPase_c"/>
    <property type="match status" value="1"/>
</dbReference>
<accession>A0ABU5DTE6</accession>
<evidence type="ECO:0000256" key="4">
    <source>
        <dbReference type="ARBA" id="ARBA00022553"/>
    </source>
</evidence>
<evidence type="ECO:0000313" key="13">
    <source>
        <dbReference type="Proteomes" id="UP001271769"/>
    </source>
</evidence>
<evidence type="ECO:0000256" key="1">
    <source>
        <dbReference type="ARBA" id="ARBA00000085"/>
    </source>
</evidence>
<dbReference type="RefSeq" id="WP_320498446.1">
    <property type="nucleotide sequence ID" value="NZ_JAXCLX010000001.1"/>
</dbReference>